<feature type="region of interest" description="Disordered" evidence="1">
    <location>
        <begin position="130"/>
        <end position="168"/>
    </location>
</feature>
<proteinExistence type="predicted"/>
<feature type="chain" id="PRO_5042510153" description="DUF7707 domain-containing protein" evidence="2">
    <location>
        <begin position="20"/>
        <end position="204"/>
    </location>
</feature>
<dbReference type="Proteomes" id="UP001271007">
    <property type="component" value="Unassembled WGS sequence"/>
</dbReference>
<evidence type="ECO:0000259" key="3">
    <source>
        <dbReference type="Pfam" id="PF24808"/>
    </source>
</evidence>
<reference evidence="4" key="1">
    <citation type="submission" date="2023-04" db="EMBL/GenBank/DDBJ databases">
        <title>Black Yeasts Isolated from many extreme environments.</title>
        <authorList>
            <person name="Coleine C."/>
            <person name="Stajich J.E."/>
            <person name="Selbmann L."/>
        </authorList>
    </citation>
    <scope>NUCLEOTIDE SEQUENCE</scope>
    <source>
        <strain evidence="4">CCFEE 5312</strain>
    </source>
</reference>
<dbReference type="EMBL" id="JAWDJX010000050">
    <property type="protein sequence ID" value="KAK3048358.1"/>
    <property type="molecule type" value="Genomic_DNA"/>
</dbReference>
<evidence type="ECO:0000313" key="4">
    <source>
        <dbReference type="EMBL" id="KAK3048358.1"/>
    </source>
</evidence>
<name>A0AAJ0D7X6_9PEZI</name>
<organism evidence="4 5">
    <name type="scientific">Extremus antarcticus</name>
    <dbReference type="NCBI Taxonomy" id="702011"/>
    <lineage>
        <taxon>Eukaryota</taxon>
        <taxon>Fungi</taxon>
        <taxon>Dikarya</taxon>
        <taxon>Ascomycota</taxon>
        <taxon>Pezizomycotina</taxon>
        <taxon>Dothideomycetes</taxon>
        <taxon>Dothideomycetidae</taxon>
        <taxon>Mycosphaerellales</taxon>
        <taxon>Extremaceae</taxon>
        <taxon>Extremus</taxon>
    </lineage>
</organism>
<dbReference type="AlphaFoldDB" id="A0AAJ0D7X6"/>
<sequence>MFYSTLLLAATTLLGAASAQNFSTSSITIDPNTIPIENRTTWCNYERGNCPLVCGGRGNLKNNDCDPNTLIFSCNCVSNTPNISSFTNMIPSLECQQWVIGCVAAAGNDLNALTNCRSVSCGNKDPGSINQAGSSNGGSQSSSAAASSSSAPSSTSGSSGGASQTSSGASAATSTGSAAVLGVARNYGTGILAAGGLALFGFAL</sequence>
<keyword evidence="2" id="KW-0732">Signal</keyword>
<feature type="domain" description="DUF7707" evidence="3">
    <location>
        <begin position="28"/>
        <end position="126"/>
    </location>
</feature>
<dbReference type="PANTHER" id="PTHR38118">
    <property type="entry name" value="ANCHORED CELL WALL PROTEIN 11-RELATED"/>
    <property type="match status" value="1"/>
</dbReference>
<protein>
    <recommendedName>
        <fullName evidence="3">DUF7707 domain-containing protein</fullName>
    </recommendedName>
</protein>
<feature type="compositionally biased region" description="Low complexity" evidence="1">
    <location>
        <begin position="131"/>
        <end position="168"/>
    </location>
</feature>
<evidence type="ECO:0000256" key="1">
    <source>
        <dbReference type="SAM" id="MobiDB-lite"/>
    </source>
</evidence>
<feature type="signal peptide" evidence="2">
    <location>
        <begin position="1"/>
        <end position="19"/>
    </location>
</feature>
<dbReference type="InterPro" id="IPR056124">
    <property type="entry name" value="DUF7707"/>
</dbReference>
<evidence type="ECO:0000313" key="5">
    <source>
        <dbReference type="Proteomes" id="UP001271007"/>
    </source>
</evidence>
<keyword evidence="5" id="KW-1185">Reference proteome</keyword>
<accession>A0AAJ0D7X6</accession>
<dbReference type="Pfam" id="PF24808">
    <property type="entry name" value="DUF7707"/>
    <property type="match status" value="1"/>
</dbReference>
<comment type="caution">
    <text evidence="4">The sequence shown here is derived from an EMBL/GenBank/DDBJ whole genome shotgun (WGS) entry which is preliminary data.</text>
</comment>
<gene>
    <name evidence="4" type="ORF">LTR09_010351</name>
</gene>
<evidence type="ECO:0000256" key="2">
    <source>
        <dbReference type="SAM" id="SignalP"/>
    </source>
</evidence>
<dbReference type="PANTHER" id="PTHR38118:SF2">
    <property type="entry name" value="CDP-ALCOHOL PHOSPHATIDYLTRANSFERASE PROTEIN"/>
    <property type="match status" value="1"/>
</dbReference>